<dbReference type="Proteomes" id="UP001497493">
    <property type="component" value="Chromosome"/>
</dbReference>
<evidence type="ECO:0000313" key="2">
    <source>
        <dbReference type="EMBL" id="CAL1240006.1"/>
    </source>
</evidence>
<keyword evidence="3" id="KW-1185">Reference proteome</keyword>
<gene>
    <name evidence="2" type="ORF">MECH1_V1_1230</name>
</gene>
<name>A0ABM9NHB3_9GAMM</name>
<dbReference type="Gene3D" id="1.10.490.10">
    <property type="entry name" value="Globins"/>
    <property type="match status" value="1"/>
</dbReference>
<dbReference type="InterPro" id="IPR044398">
    <property type="entry name" value="Globin-sensor_dom"/>
</dbReference>
<organism evidence="2 3">
    <name type="scientific">Candidatus Methylocalor cossyra</name>
    <dbReference type="NCBI Taxonomy" id="3108543"/>
    <lineage>
        <taxon>Bacteria</taxon>
        <taxon>Pseudomonadati</taxon>
        <taxon>Pseudomonadota</taxon>
        <taxon>Gammaproteobacteria</taxon>
        <taxon>Methylococcales</taxon>
        <taxon>Methylococcaceae</taxon>
        <taxon>Candidatus Methylocalor</taxon>
    </lineage>
</organism>
<feature type="domain" description="Globin-sensor" evidence="1">
    <location>
        <begin position="10"/>
        <end position="156"/>
    </location>
</feature>
<dbReference type="InterPro" id="IPR012292">
    <property type="entry name" value="Globin/Proto"/>
</dbReference>
<dbReference type="EMBL" id="OZ026884">
    <property type="protein sequence ID" value="CAL1240006.1"/>
    <property type="molecule type" value="Genomic_DNA"/>
</dbReference>
<dbReference type="Pfam" id="PF11563">
    <property type="entry name" value="Protoglobin"/>
    <property type="match status" value="1"/>
</dbReference>
<sequence>MQDSELTALTRYAKSLAHLTPEQESFLLAHGPELKGHLPQITEYFYENLLAVPEAAAFLGERVDQLKKTHLAWLETVVTGPYDNAYTAYMYQVGKTHVLVNLPVEFMAGGMTLIMEAFHASLQTLYRNDPETLQAMVRALTSVLGFSLILMQKSYQLSANAEQLTRFLKITGISRELYTNMSKLYKE</sequence>
<proteinExistence type="predicted"/>
<dbReference type="InterPro" id="IPR039379">
    <property type="entry name" value="Protoglobin_sensor_dom"/>
</dbReference>
<dbReference type="SUPFAM" id="SSF46458">
    <property type="entry name" value="Globin-like"/>
    <property type="match status" value="1"/>
</dbReference>
<dbReference type="InterPro" id="IPR009050">
    <property type="entry name" value="Globin-like_sf"/>
</dbReference>
<dbReference type="CDD" id="cd01068">
    <property type="entry name" value="globin_sensor"/>
    <property type="match status" value="1"/>
</dbReference>
<reference evidence="2 3" key="1">
    <citation type="submission" date="2024-04" db="EMBL/GenBank/DDBJ databases">
        <authorList>
            <person name="Cremers G."/>
        </authorList>
    </citation>
    <scope>NUCLEOTIDE SEQUENCE [LARGE SCALE GENOMIC DNA]</scope>
    <source>
        <strain evidence="2">MeCH1-AG</strain>
    </source>
</reference>
<accession>A0ABM9NHB3</accession>
<protein>
    <submittedName>
        <fullName evidence="2">Protoglobin</fullName>
    </submittedName>
</protein>
<evidence type="ECO:0000313" key="3">
    <source>
        <dbReference type="Proteomes" id="UP001497493"/>
    </source>
</evidence>
<dbReference type="RefSeq" id="WP_348759524.1">
    <property type="nucleotide sequence ID" value="NZ_OZ026884.1"/>
</dbReference>
<evidence type="ECO:0000259" key="1">
    <source>
        <dbReference type="Pfam" id="PF11563"/>
    </source>
</evidence>